<evidence type="ECO:0000313" key="3">
    <source>
        <dbReference type="Proteomes" id="UP000677117"/>
    </source>
</evidence>
<organism evidence="2 3">
    <name type="scientific">Candidatus Minimicrobia vallesae</name>
    <dbReference type="NCBI Taxonomy" id="2841264"/>
    <lineage>
        <taxon>Bacteria</taxon>
        <taxon>Candidatus Saccharimonadota</taxon>
        <taxon>Candidatus Saccharimonadota incertae sedis</taxon>
        <taxon>Candidatus Minimicrobia</taxon>
    </lineage>
</organism>
<dbReference type="EMBL" id="CP076459">
    <property type="protein sequence ID" value="QWQ31731.1"/>
    <property type="molecule type" value="Genomic_DNA"/>
</dbReference>
<dbReference type="KEGG" id="mvl:KOY49_01860"/>
<dbReference type="AlphaFoldDB" id="A0A8F1MA98"/>
<dbReference type="Proteomes" id="UP000677117">
    <property type="component" value="Chromosome"/>
</dbReference>
<dbReference type="InterPro" id="IPR036249">
    <property type="entry name" value="Thioredoxin-like_sf"/>
</dbReference>
<dbReference type="InterPro" id="IPR002109">
    <property type="entry name" value="Glutaredoxin"/>
</dbReference>
<dbReference type="CDD" id="cd02976">
    <property type="entry name" value="NrdH"/>
    <property type="match status" value="1"/>
</dbReference>
<dbReference type="PROSITE" id="PS51354">
    <property type="entry name" value="GLUTAREDOXIN_2"/>
    <property type="match status" value="1"/>
</dbReference>
<keyword evidence="3" id="KW-1185">Reference proteome</keyword>
<dbReference type="Gene3D" id="3.40.30.10">
    <property type="entry name" value="Glutaredoxin"/>
    <property type="match status" value="1"/>
</dbReference>
<protein>
    <submittedName>
        <fullName evidence="2">NrdH-redoxin</fullName>
    </submittedName>
</protein>
<dbReference type="PANTHER" id="PTHR34386">
    <property type="entry name" value="GLUTAREDOXIN"/>
    <property type="match status" value="1"/>
</dbReference>
<dbReference type="RefSeq" id="WP_129632750.1">
    <property type="nucleotide sequence ID" value="NZ_CP076459.1"/>
</dbReference>
<gene>
    <name evidence="2" type="ORF">KOY49_01860</name>
</gene>
<dbReference type="GO" id="GO:0009055">
    <property type="term" value="F:electron transfer activity"/>
    <property type="evidence" value="ECO:0007669"/>
    <property type="project" value="TreeGrafter"/>
</dbReference>
<proteinExistence type="predicted"/>
<evidence type="ECO:0000259" key="1">
    <source>
        <dbReference type="Pfam" id="PF00462"/>
    </source>
</evidence>
<feature type="domain" description="Glutaredoxin" evidence="1">
    <location>
        <begin position="14"/>
        <end position="75"/>
    </location>
</feature>
<name>A0A8F1MA98_9BACT</name>
<dbReference type="Pfam" id="PF00462">
    <property type="entry name" value="Glutaredoxin"/>
    <property type="match status" value="1"/>
</dbReference>
<dbReference type="GO" id="GO:0045454">
    <property type="term" value="P:cell redox homeostasis"/>
    <property type="evidence" value="ECO:0007669"/>
    <property type="project" value="TreeGrafter"/>
</dbReference>
<dbReference type="SUPFAM" id="SSF52833">
    <property type="entry name" value="Thioredoxin-like"/>
    <property type="match status" value="1"/>
</dbReference>
<dbReference type="PANTHER" id="PTHR34386:SF1">
    <property type="entry name" value="GLUTAREDOXIN-LIKE PROTEIN NRDH"/>
    <property type="match status" value="1"/>
</dbReference>
<evidence type="ECO:0000313" key="2">
    <source>
        <dbReference type="EMBL" id="QWQ31731.1"/>
    </source>
</evidence>
<reference evidence="2" key="1">
    <citation type="submission" date="2021-06" db="EMBL/GenBank/DDBJ databases">
        <title>An adapted protocol for Saccharibacteria cultivation: two new species join this phylum of Candidate Phyla Radiations.</title>
        <authorList>
            <person name="Ibrahim A."/>
            <person name="Maatouk M."/>
            <person name="Raoult D."/>
            <person name="Bittar F."/>
        </authorList>
    </citation>
    <scope>NUCLEOTIDE SEQUENCE</scope>
    <source>
        <strain evidence="2">IHU2</strain>
    </source>
</reference>
<sequence>MSEDTTNNHQDTKVVVYNTSWCAFCHTEMEWLKKLGIDFVSKDIEADPGAKEELLNKNGGNFQGVPVTDINGELVLGFDRPKLQDLLRKNGLLSD</sequence>
<accession>A0A8F1MA98</accession>
<dbReference type="InterPro" id="IPR051548">
    <property type="entry name" value="Grx-like_ET"/>
</dbReference>